<name>X7ZX37_MYCXE</name>
<reference evidence="1" key="1">
    <citation type="submission" date="2014-01" db="EMBL/GenBank/DDBJ databases">
        <authorList>
            <person name="Brown-Elliot B."/>
            <person name="Wallace R."/>
            <person name="Lenaerts A."/>
            <person name="Ordway D."/>
            <person name="DeGroote M.A."/>
            <person name="Parker T."/>
            <person name="Sizemore C."/>
            <person name="Tallon L.J."/>
            <person name="Sadzewicz L.K."/>
            <person name="Sengamalay N."/>
            <person name="Fraser C.M."/>
            <person name="Hine E."/>
            <person name="Shefchek K.A."/>
            <person name="Das S.P."/>
            <person name="Tettelin H."/>
        </authorList>
    </citation>
    <scope>NUCLEOTIDE SEQUENCE [LARGE SCALE GENOMIC DNA]</scope>
    <source>
        <strain evidence="1">4042</strain>
    </source>
</reference>
<organism evidence="1">
    <name type="scientific">Mycobacterium xenopi 4042</name>
    <dbReference type="NCBI Taxonomy" id="1299334"/>
    <lineage>
        <taxon>Bacteria</taxon>
        <taxon>Bacillati</taxon>
        <taxon>Actinomycetota</taxon>
        <taxon>Actinomycetes</taxon>
        <taxon>Mycobacteriales</taxon>
        <taxon>Mycobacteriaceae</taxon>
        <taxon>Mycobacterium</taxon>
    </lineage>
</organism>
<sequence>MPSVTSLKWWISASIELPMILAMCSGELPSPSGPTFRSAGHASLRSETMIGPGFNLSRHCSMIFNDSCISLTRIM</sequence>
<gene>
    <name evidence="1" type="ORF">I553_5559</name>
</gene>
<comment type="caution">
    <text evidence="1">The sequence shown here is derived from an EMBL/GenBank/DDBJ whole genome shotgun (WGS) entry which is preliminary data.</text>
</comment>
<proteinExistence type="predicted"/>
<dbReference type="AlphaFoldDB" id="X7ZX37"/>
<evidence type="ECO:0000313" key="1">
    <source>
        <dbReference type="EMBL" id="EUA23794.1"/>
    </source>
</evidence>
<accession>X7ZX37</accession>
<dbReference type="PATRIC" id="fig|1299334.3.peg.7509"/>
<dbReference type="EMBL" id="JAOB01000069">
    <property type="protein sequence ID" value="EUA23794.1"/>
    <property type="molecule type" value="Genomic_DNA"/>
</dbReference>
<protein>
    <submittedName>
        <fullName evidence="1">Uncharacterized protein</fullName>
    </submittedName>
</protein>